<sequence>SEPENCYLGATDNYERLGLPNDIDTSRVFASLIKFIDSFSAPEGFSEDLLRKHFSQAAPYIMSNLLSGNLISKEASGRFAITTSGYKALLNLLLDQRDTTSRIAYIQIEEDAVGYQSLRDLYAKYKQCRADNNEPLVFLTIAGATRHKTYRELVEVAVKSAVLNNELFETSGGSFKLADYSSPIPLRTTPKRLPSIILADYDSHEKYFQAHPIPRWFEGVTGESTAVTEIFYLLNQYRGNVIDVMMSRIAAWS</sequence>
<comment type="caution">
    <text evidence="1">The sequence shown here is derived from an EMBL/GenBank/DDBJ whole genome shotgun (WGS) entry which is preliminary data.</text>
</comment>
<dbReference type="AlphaFoldDB" id="X0XEQ9"/>
<feature type="non-terminal residue" evidence="1">
    <location>
        <position position="253"/>
    </location>
</feature>
<dbReference type="EMBL" id="BARS01041098">
    <property type="protein sequence ID" value="GAG41570.1"/>
    <property type="molecule type" value="Genomic_DNA"/>
</dbReference>
<organism evidence="1">
    <name type="scientific">marine sediment metagenome</name>
    <dbReference type="NCBI Taxonomy" id="412755"/>
    <lineage>
        <taxon>unclassified sequences</taxon>
        <taxon>metagenomes</taxon>
        <taxon>ecological metagenomes</taxon>
    </lineage>
</organism>
<feature type="non-terminal residue" evidence="1">
    <location>
        <position position="1"/>
    </location>
</feature>
<gene>
    <name evidence="1" type="ORF">S01H1_62558</name>
</gene>
<reference evidence="1" key="1">
    <citation type="journal article" date="2014" name="Front. Microbiol.">
        <title>High frequency of phylogenetically diverse reductive dehalogenase-homologous genes in deep subseafloor sedimentary metagenomes.</title>
        <authorList>
            <person name="Kawai M."/>
            <person name="Futagami T."/>
            <person name="Toyoda A."/>
            <person name="Takaki Y."/>
            <person name="Nishi S."/>
            <person name="Hori S."/>
            <person name="Arai W."/>
            <person name="Tsubouchi T."/>
            <person name="Morono Y."/>
            <person name="Uchiyama I."/>
            <person name="Ito T."/>
            <person name="Fujiyama A."/>
            <person name="Inagaki F."/>
            <person name="Takami H."/>
        </authorList>
    </citation>
    <scope>NUCLEOTIDE SEQUENCE</scope>
    <source>
        <strain evidence="1">Expedition CK06-06</strain>
    </source>
</reference>
<protein>
    <submittedName>
        <fullName evidence="1">Uncharacterized protein</fullName>
    </submittedName>
</protein>
<proteinExistence type="predicted"/>
<evidence type="ECO:0000313" key="1">
    <source>
        <dbReference type="EMBL" id="GAG41570.1"/>
    </source>
</evidence>
<name>X0XEQ9_9ZZZZ</name>
<accession>X0XEQ9</accession>